<dbReference type="AlphaFoldDB" id="A0A7S2CAJ0"/>
<evidence type="ECO:0008006" key="2">
    <source>
        <dbReference type="Google" id="ProtNLM"/>
    </source>
</evidence>
<dbReference type="EMBL" id="HBGS01026199">
    <property type="protein sequence ID" value="CAD9419805.1"/>
    <property type="molecule type" value="Transcribed_RNA"/>
</dbReference>
<dbReference type="Gene3D" id="1.10.287.190">
    <property type="entry name" value="Transcription factor IIA gamma subunit, alpha-helical domain"/>
    <property type="match status" value="1"/>
</dbReference>
<sequence length="125" mass="14153">MSSDDHPLRWATLGESLIEILVAMKREKQISKKEAKTILSKFDQTIEASMLQPPSKMQHGNLKGELRSYNCLDGMWKIELRKAELELSETGELIHLHGGQGGILRIIAIERGYGAVPQKRQKMNK</sequence>
<gene>
    <name evidence="1" type="ORF">DSPE1174_LOCUS13302</name>
</gene>
<proteinExistence type="predicted"/>
<organism evidence="1">
    <name type="scientific">Octactis speculum</name>
    <dbReference type="NCBI Taxonomy" id="3111310"/>
    <lineage>
        <taxon>Eukaryota</taxon>
        <taxon>Sar</taxon>
        <taxon>Stramenopiles</taxon>
        <taxon>Ochrophyta</taxon>
        <taxon>Dictyochophyceae</taxon>
        <taxon>Dictyochales</taxon>
        <taxon>Dictyochaceae</taxon>
        <taxon>Octactis</taxon>
    </lineage>
</organism>
<protein>
    <recommendedName>
        <fullName evidence="2">Transcription initiation factor IIA subunit 2</fullName>
    </recommendedName>
</protein>
<dbReference type="InterPro" id="IPR009083">
    <property type="entry name" value="TFIIA_a-hlx"/>
</dbReference>
<name>A0A7S2CAJ0_9STRA</name>
<evidence type="ECO:0000313" key="1">
    <source>
        <dbReference type="EMBL" id="CAD9419805.1"/>
    </source>
</evidence>
<dbReference type="GO" id="GO:0005672">
    <property type="term" value="C:transcription factor TFIIA complex"/>
    <property type="evidence" value="ECO:0007669"/>
    <property type="project" value="InterPro"/>
</dbReference>
<accession>A0A7S2CAJ0</accession>
<dbReference type="GO" id="GO:0006367">
    <property type="term" value="P:transcription initiation at RNA polymerase II promoter"/>
    <property type="evidence" value="ECO:0007669"/>
    <property type="project" value="InterPro"/>
</dbReference>
<reference evidence="1" key="1">
    <citation type="submission" date="2021-01" db="EMBL/GenBank/DDBJ databases">
        <authorList>
            <person name="Corre E."/>
            <person name="Pelletier E."/>
            <person name="Niang G."/>
            <person name="Scheremetjew M."/>
            <person name="Finn R."/>
            <person name="Kale V."/>
            <person name="Holt S."/>
            <person name="Cochrane G."/>
            <person name="Meng A."/>
            <person name="Brown T."/>
            <person name="Cohen L."/>
        </authorList>
    </citation>
    <scope>NUCLEOTIDE SEQUENCE</scope>
    <source>
        <strain evidence="1">CCMP1381</strain>
    </source>
</reference>